<reference evidence="1" key="1">
    <citation type="submission" date="2018-02" db="EMBL/GenBank/DDBJ databases">
        <title>Rhizophora mucronata_Transcriptome.</title>
        <authorList>
            <person name="Meera S.P."/>
            <person name="Sreeshan A."/>
            <person name="Augustine A."/>
        </authorList>
    </citation>
    <scope>NUCLEOTIDE SEQUENCE</scope>
    <source>
        <tissue evidence="1">Leaf</tissue>
    </source>
</reference>
<name>A0A2P2MNG8_RHIMU</name>
<organism evidence="1">
    <name type="scientific">Rhizophora mucronata</name>
    <name type="common">Asiatic mangrove</name>
    <dbReference type="NCBI Taxonomy" id="61149"/>
    <lineage>
        <taxon>Eukaryota</taxon>
        <taxon>Viridiplantae</taxon>
        <taxon>Streptophyta</taxon>
        <taxon>Embryophyta</taxon>
        <taxon>Tracheophyta</taxon>
        <taxon>Spermatophyta</taxon>
        <taxon>Magnoliopsida</taxon>
        <taxon>eudicotyledons</taxon>
        <taxon>Gunneridae</taxon>
        <taxon>Pentapetalae</taxon>
        <taxon>rosids</taxon>
        <taxon>fabids</taxon>
        <taxon>Malpighiales</taxon>
        <taxon>Rhizophoraceae</taxon>
        <taxon>Rhizophora</taxon>
    </lineage>
</organism>
<dbReference type="AlphaFoldDB" id="A0A2P2MNG8"/>
<evidence type="ECO:0000313" key="1">
    <source>
        <dbReference type="EMBL" id="MBX31775.1"/>
    </source>
</evidence>
<sequence length="84" mass="9288">MEPTWIDRSGIFCGGPLNSQQTTDRQTDTQITDAHLLLLHTSYQKRTTFDVVVFPLASRLKTTGLWTAVLAAGGDPLERGGREE</sequence>
<protein>
    <submittedName>
        <fullName evidence="1">Uncharacterized protein</fullName>
    </submittedName>
</protein>
<proteinExistence type="predicted"/>
<accession>A0A2P2MNG8</accession>
<dbReference type="EMBL" id="GGEC01051291">
    <property type="protein sequence ID" value="MBX31775.1"/>
    <property type="molecule type" value="Transcribed_RNA"/>
</dbReference>